<comment type="caution">
    <text evidence="1">The sequence shown here is derived from an EMBL/GenBank/DDBJ whole genome shotgun (WGS) entry which is preliminary data.</text>
</comment>
<protein>
    <submittedName>
        <fullName evidence="1">Uncharacterized protein</fullName>
    </submittedName>
</protein>
<gene>
    <name evidence="1" type="ORF">SDC9_114522</name>
</gene>
<sequence>MLEQLRQNLAQGVALLDKQFFEQLAALAGVVLEGVDFLHLGGSKAQLHVGGKGYQIRLRLARRLAGEHPDTGGQIVVDLHKPHGNQAVKPGIGHLLHDGVVAFFRNLMHQILPLAQLRAVQAGLRAKVGGKHREIPAPAGWLGHGIFRNADNPGLINRHGNQLFPCADGNVFNCCFVHEVTPPFILATLS</sequence>
<name>A0A645BR57_9ZZZZ</name>
<accession>A0A645BR57</accession>
<reference evidence="1" key="1">
    <citation type="submission" date="2019-08" db="EMBL/GenBank/DDBJ databases">
        <authorList>
            <person name="Kucharzyk K."/>
            <person name="Murdoch R.W."/>
            <person name="Higgins S."/>
            <person name="Loffler F."/>
        </authorList>
    </citation>
    <scope>NUCLEOTIDE SEQUENCE</scope>
</reference>
<dbReference type="AlphaFoldDB" id="A0A645BR57"/>
<evidence type="ECO:0000313" key="1">
    <source>
        <dbReference type="EMBL" id="MPM67598.1"/>
    </source>
</evidence>
<organism evidence="1">
    <name type="scientific">bioreactor metagenome</name>
    <dbReference type="NCBI Taxonomy" id="1076179"/>
    <lineage>
        <taxon>unclassified sequences</taxon>
        <taxon>metagenomes</taxon>
        <taxon>ecological metagenomes</taxon>
    </lineage>
</organism>
<proteinExistence type="predicted"/>
<dbReference type="EMBL" id="VSSQ01021781">
    <property type="protein sequence ID" value="MPM67598.1"/>
    <property type="molecule type" value="Genomic_DNA"/>
</dbReference>